<dbReference type="Proteomes" id="UP000237310">
    <property type="component" value="Unassembled WGS sequence"/>
</dbReference>
<dbReference type="RefSeq" id="WP_103806378.1">
    <property type="nucleotide sequence ID" value="NZ_PQVG01000006.1"/>
</dbReference>
<dbReference type="EMBL" id="PQVG01000006">
    <property type="protein sequence ID" value="POY38804.1"/>
    <property type="molecule type" value="Genomic_DNA"/>
</dbReference>
<name>A0A2S5A8H0_9FLAO</name>
<accession>A0A2S5A8H0</accession>
<gene>
    <name evidence="1" type="ORF">C3L50_11775</name>
</gene>
<dbReference type="OrthoDB" id="1344211at2"/>
<organism evidence="1 2">
    <name type="scientific">Flavobacterium alvei</name>
    <dbReference type="NCBI Taxonomy" id="2080416"/>
    <lineage>
        <taxon>Bacteria</taxon>
        <taxon>Pseudomonadati</taxon>
        <taxon>Bacteroidota</taxon>
        <taxon>Flavobacteriia</taxon>
        <taxon>Flavobacteriales</taxon>
        <taxon>Flavobacteriaceae</taxon>
        <taxon>Flavobacterium</taxon>
    </lineage>
</organism>
<dbReference type="PROSITE" id="PS51257">
    <property type="entry name" value="PROKAR_LIPOPROTEIN"/>
    <property type="match status" value="1"/>
</dbReference>
<comment type="caution">
    <text evidence="1">The sequence shown here is derived from an EMBL/GenBank/DDBJ whole genome shotgun (WGS) entry which is preliminary data.</text>
</comment>
<dbReference type="AlphaFoldDB" id="A0A2S5A8H0"/>
<evidence type="ECO:0000313" key="2">
    <source>
        <dbReference type="Proteomes" id="UP000237310"/>
    </source>
</evidence>
<reference evidence="1 2" key="1">
    <citation type="submission" date="2018-01" db="EMBL/GenBank/DDBJ databases">
        <authorList>
            <person name="Gaut B.S."/>
            <person name="Morton B.R."/>
            <person name="Clegg M.T."/>
            <person name="Duvall M.R."/>
        </authorList>
    </citation>
    <scope>NUCLEOTIDE SEQUENCE [LARGE SCALE GENOMIC DNA]</scope>
    <source>
        <strain evidence="1 2">HR-AY</strain>
    </source>
</reference>
<protein>
    <submittedName>
        <fullName evidence="1">Uncharacterized protein</fullName>
    </submittedName>
</protein>
<keyword evidence="2" id="KW-1185">Reference proteome</keyword>
<evidence type="ECO:0000313" key="1">
    <source>
        <dbReference type="EMBL" id="POY38804.1"/>
    </source>
</evidence>
<proteinExistence type="predicted"/>
<sequence>MKNILICISFLLVLVSCEKENVQSGIQTKVSGTLTNYLGAPIVNAKVKIGEFKNRFVSDGGSTDYFSKYIDSTYTNSLGEYEITFTTTGEGSSYRVIIENSPTDQSYYGLNDSVEIKNLGDSFVFNSIQFIKLYPCDVTINMNSISILPISIYHKTTRQLRNPEIISNTMFLKRIYITNNEIQKLTFQRIKPNGKYQQAVFTFPASNSELLTTQNITLNESDFIDL</sequence>